<reference evidence="2" key="1">
    <citation type="submission" date="2016-04" db="EMBL/GenBank/DDBJ databases">
        <authorList>
            <person name="Lyu Z."/>
            <person name="Lyu W."/>
        </authorList>
    </citation>
    <scope>NUCLEOTIDE SEQUENCE [LARGE SCALE GENOMIC DNA]</scope>
    <source>
        <strain evidence="2">C44</strain>
    </source>
</reference>
<dbReference type="OrthoDB" id="2878197at2"/>
<protein>
    <submittedName>
        <fullName evidence="1">Uncharacterized protein</fullName>
    </submittedName>
</protein>
<evidence type="ECO:0000313" key="2">
    <source>
        <dbReference type="Proteomes" id="UP000078534"/>
    </source>
</evidence>
<dbReference type="Proteomes" id="UP000078534">
    <property type="component" value="Unassembled WGS sequence"/>
</dbReference>
<keyword evidence="2" id="KW-1185">Reference proteome</keyword>
<gene>
    <name evidence="1" type="ORF">A6K24_15780</name>
</gene>
<dbReference type="AlphaFoldDB" id="A0A179T7Z0"/>
<accession>A0A179T7Z0</accession>
<sequence>MKYITVNQMIDSVDSVKAKLFLKSLWYAIEEDIFSLSLEYEVFKHQFMHLRASAPLNWSLDWDGTQFALSRQIKNHGVFSIIAQSNGTILYKFS</sequence>
<comment type="caution">
    <text evidence="1">The sequence shown here is derived from an EMBL/GenBank/DDBJ whole genome shotgun (WGS) entry which is preliminary data.</text>
</comment>
<evidence type="ECO:0000313" key="1">
    <source>
        <dbReference type="EMBL" id="OAS88512.1"/>
    </source>
</evidence>
<dbReference type="STRING" id="152268.A6K24_15780"/>
<dbReference type="RefSeq" id="WP_066327212.1">
    <property type="nucleotide sequence ID" value="NZ_LWSG01000003.1"/>
</dbReference>
<proteinExistence type="predicted"/>
<organism evidence="1 2">
    <name type="scientific">Metabacillus litoralis</name>
    <dbReference type="NCBI Taxonomy" id="152268"/>
    <lineage>
        <taxon>Bacteria</taxon>
        <taxon>Bacillati</taxon>
        <taxon>Bacillota</taxon>
        <taxon>Bacilli</taxon>
        <taxon>Bacillales</taxon>
        <taxon>Bacillaceae</taxon>
        <taxon>Metabacillus</taxon>
    </lineage>
</organism>
<dbReference type="EMBL" id="LWSG01000003">
    <property type="protein sequence ID" value="OAS88512.1"/>
    <property type="molecule type" value="Genomic_DNA"/>
</dbReference>
<name>A0A179T7Z0_9BACI</name>